<name>A0A0F4GHH1_9PEZI</name>
<dbReference type="GO" id="GO:0000974">
    <property type="term" value="C:Prp19 complex"/>
    <property type="evidence" value="ECO:0007669"/>
    <property type="project" value="TreeGrafter"/>
</dbReference>
<dbReference type="GO" id="GO:0006397">
    <property type="term" value="P:mRNA processing"/>
    <property type="evidence" value="ECO:0007669"/>
    <property type="project" value="UniProtKB-KW"/>
</dbReference>
<evidence type="ECO:0000256" key="6">
    <source>
        <dbReference type="ARBA" id="ARBA00023242"/>
    </source>
</evidence>
<gene>
    <name evidence="8" type="ORF">TI39_contig603g00003</name>
</gene>
<keyword evidence="3" id="KW-0507">mRNA processing</keyword>
<keyword evidence="4" id="KW-0747">Spliceosome</keyword>
<organism evidence="8 9">
    <name type="scientific">Zymoseptoria brevis</name>
    <dbReference type="NCBI Taxonomy" id="1047168"/>
    <lineage>
        <taxon>Eukaryota</taxon>
        <taxon>Fungi</taxon>
        <taxon>Dikarya</taxon>
        <taxon>Ascomycota</taxon>
        <taxon>Pezizomycotina</taxon>
        <taxon>Dothideomycetes</taxon>
        <taxon>Dothideomycetidae</taxon>
        <taxon>Mycosphaerellales</taxon>
        <taxon>Mycosphaerellaceae</taxon>
        <taxon>Zymoseptoria</taxon>
    </lineage>
</organism>
<feature type="coiled-coil region" evidence="7">
    <location>
        <begin position="145"/>
        <end position="179"/>
    </location>
</feature>
<comment type="similarity">
    <text evidence="2">Belongs to the SPF27 family.</text>
</comment>
<dbReference type="EMBL" id="LAFY01000595">
    <property type="protein sequence ID" value="KJX96723.1"/>
    <property type="molecule type" value="Genomic_DNA"/>
</dbReference>
<evidence type="ECO:0000313" key="9">
    <source>
        <dbReference type="Proteomes" id="UP000033647"/>
    </source>
</evidence>
<dbReference type="GO" id="GO:0071011">
    <property type="term" value="C:precatalytic spliceosome"/>
    <property type="evidence" value="ECO:0007669"/>
    <property type="project" value="TreeGrafter"/>
</dbReference>
<evidence type="ECO:0000256" key="3">
    <source>
        <dbReference type="ARBA" id="ARBA00022664"/>
    </source>
</evidence>
<evidence type="ECO:0000256" key="5">
    <source>
        <dbReference type="ARBA" id="ARBA00023187"/>
    </source>
</evidence>
<reference evidence="8 9" key="1">
    <citation type="submission" date="2015-03" db="EMBL/GenBank/DDBJ databases">
        <title>RNA-seq based gene annotation and comparative genomics of four Zymoseptoria species reveal species-specific pathogenicity related genes and transposable element activity.</title>
        <authorList>
            <person name="Grandaubert J."/>
            <person name="Bhattacharyya A."/>
            <person name="Stukenbrock E.H."/>
        </authorList>
    </citation>
    <scope>NUCLEOTIDE SEQUENCE [LARGE SCALE GENOMIC DNA]</scope>
    <source>
        <strain evidence="8 9">Zb18110</strain>
    </source>
</reference>
<dbReference type="OrthoDB" id="205794at2759"/>
<evidence type="ECO:0000256" key="1">
    <source>
        <dbReference type="ARBA" id="ARBA00004123"/>
    </source>
</evidence>
<evidence type="ECO:0000313" key="8">
    <source>
        <dbReference type="EMBL" id="KJX96723.1"/>
    </source>
</evidence>
<evidence type="ECO:0000256" key="2">
    <source>
        <dbReference type="ARBA" id="ARBA00010788"/>
    </source>
</evidence>
<dbReference type="PANTHER" id="PTHR13296:SF0">
    <property type="entry name" value="PRE-MRNA-SPLICING FACTOR SPF27"/>
    <property type="match status" value="1"/>
</dbReference>
<keyword evidence="5" id="KW-0508">mRNA splicing</keyword>
<protein>
    <submittedName>
        <fullName evidence="8">Bcas2 family protein</fullName>
    </submittedName>
</protein>
<evidence type="ECO:0000256" key="4">
    <source>
        <dbReference type="ARBA" id="ARBA00022728"/>
    </source>
</evidence>
<dbReference type="GO" id="GO:0008380">
    <property type="term" value="P:RNA splicing"/>
    <property type="evidence" value="ECO:0007669"/>
    <property type="project" value="UniProtKB-KW"/>
</dbReference>
<dbReference type="Proteomes" id="UP000033647">
    <property type="component" value="Unassembled WGS sequence"/>
</dbReference>
<accession>A0A0F4GHH1</accession>
<evidence type="ECO:0000256" key="7">
    <source>
        <dbReference type="SAM" id="Coils"/>
    </source>
</evidence>
<dbReference type="PANTHER" id="PTHR13296">
    <property type="entry name" value="BCAS2 PROTEIN"/>
    <property type="match status" value="1"/>
</dbReference>
<dbReference type="GO" id="GO:0071013">
    <property type="term" value="C:catalytic step 2 spliceosome"/>
    <property type="evidence" value="ECO:0007669"/>
    <property type="project" value="TreeGrafter"/>
</dbReference>
<comment type="subcellular location">
    <subcellularLocation>
        <location evidence="1">Nucleus</location>
    </subcellularLocation>
</comment>
<dbReference type="AlphaFoldDB" id="A0A0F4GHH1"/>
<keyword evidence="7" id="KW-0175">Coiled coil</keyword>
<keyword evidence="6" id="KW-0539">Nucleus</keyword>
<keyword evidence="9" id="KW-1185">Reference proteome</keyword>
<dbReference type="Pfam" id="PF05700">
    <property type="entry name" value="BCAS2"/>
    <property type="match status" value="1"/>
</dbReference>
<dbReference type="InterPro" id="IPR008409">
    <property type="entry name" value="SPF27"/>
</dbReference>
<comment type="caution">
    <text evidence="8">The sequence shown here is derived from an EMBL/GenBank/DDBJ whole genome shotgun (WGS) entry which is preliminary data.</text>
</comment>
<sequence length="228" mass="24956">MDLFLHFDRNVCSLSCYYYTTTMPLILSSSDALPYIDAAPSVDALAAANALIEAELDPEHTNTPHPAIPAMRESKYSDLIEAEHACIAAGQPKSGGLDLSRYELLDAPAKGDLEAWKVALQKAYASAEYLRGREINLGLLETYGKNAWLIGNSALEDELRALEKEVEAAKIEGEQIQQARRTVQANAAGEMQGLEEGWKTGVGRMIETQAAGEKLRMETLERKRQGAS</sequence>
<dbReference type="STRING" id="1047168.A0A0F4GHH1"/>
<proteinExistence type="inferred from homology"/>